<evidence type="ECO:0000313" key="1">
    <source>
        <dbReference type="EMBL" id="OGY28745.1"/>
    </source>
</evidence>
<dbReference type="AlphaFoldDB" id="A0A1G1WLX0"/>
<dbReference type="EMBL" id="MHCX01000045">
    <property type="protein sequence ID" value="OGY28745.1"/>
    <property type="molecule type" value="Genomic_DNA"/>
</dbReference>
<accession>A0A1G1WLX0</accession>
<dbReference type="Proteomes" id="UP000177821">
    <property type="component" value="Unassembled WGS sequence"/>
</dbReference>
<gene>
    <name evidence="1" type="ORF">A3J50_01370</name>
</gene>
<organism evidence="1 2">
    <name type="scientific">Candidatus Woykebacteria bacterium RIFCSPHIGHO2_02_FULL_43_16b</name>
    <dbReference type="NCBI Taxonomy" id="1802601"/>
    <lineage>
        <taxon>Bacteria</taxon>
        <taxon>Candidatus Woykeibacteriota</taxon>
    </lineage>
</organism>
<proteinExistence type="predicted"/>
<reference evidence="1 2" key="1">
    <citation type="journal article" date="2016" name="Nat. Commun.">
        <title>Thousands of microbial genomes shed light on interconnected biogeochemical processes in an aquifer system.</title>
        <authorList>
            <person name="Anantharaman K."/>
            <person name="Brown C.T."/>
            <person name="Hug L.A."/>
            <person name="Sharon I."/>
            <person name="Castelle C.J."/>
            <person name="Probst A.J."/>
            <person name="Thomas B.C."/>
            <person name="Singh A."/>
            <person name="Wilkins M.J."/>
            <person name="Karaoz U."/>
            <person name="Brodie E.L."/>
            <person name="Williams K.H."/>
            <person name="Hubbard S.S."/>
            <person name="Banfield J.F."/>
        </authorList>
    </citation>
    <scope>NUCLEOTIDE SEQUENCE [LARGE SCALE GENOMIC DNA]</scope>
</reference>
<comment type="caution">
    <text evidence="1">The sequence shown here is derived from an EMBL/GenBank/DDBJ whole genome shotgun (WGS) entry which is preliminary data.</text>
</comment>
<evidence type="ECO:0000313" key="2">
    <source>
        <dbReference type="Proteomes" id="UP000177821"/>
    </source>
</evidence>
<name>A0A1G1WLX0_9BACT</name>
<protein>
    <submittedName>
        <fullName evidence="1">Uncharacterized protein</fullName>
    </submittedName>
</protein>
<sequence>MKYLSEIIVCLPDKDKKFSEQFIHFLSSLGKTSLNTVDLYLSKDNFLPQTSFQFIDKDVPCVVFNFDDGSEIRIDITNVTNVTKESSYKYESISFDTFISRVPPFPIVGLDHIGFNLPYFEGVHPTLLKLREELKNTCLYHTFPKHLEDEPWDFIIPGTTEEIDRSVSVDYNQTRKPKFELVSFENCSTPLVQIDVQLKGTYEDKKKVFPEAIHDDFLRNMWVYIENDFGIDICFVLGEVSERDWSFEFAKERI</sequence>